<feature type="region of interest" description="Disordered" evidence="1">
    <location>
        <begin position="202"/>
        <end position="230"/>
    </location>
</feature>
<organism evidence="2">
    <name type="scientific">Amphora coffeiformis</name>
    <dbReference type="NCBI Taxonomy" id="265554"/>
    <lineage>
        <taxon>Eukaryota</taxon>
        <taxon>Sar</taxon>
        <taxon>Stramenopiles</taxon>
        <taxon>Ochrophyta</taxon>
        <taxon>Bacillariophyta</taxon>
        <taxon>Bacillariophyceae</taxon>
        <taxon>Bacillariophycidae</taxon>
        <taxon>Thalassiophysales</taxon>
        <taxon>Catenulaceae</taxon>
        <taxon>Amphora</taxon>
    </lineage>
</organism>
<evidence type="ECO:0000256" key="1">
    <source>
        <dbReference type="SAM" id="MobiDB-lite"/>
    </source>
</evidence>
<proteinExistence type="predicted"/>
<feature type="compositionally biased region" description="Basic residues" evidence="1">
    <location>
        <begin position="214"/>
        <end position="230"/>
    </location>
</feature>
<sequence>MSLTTRLLNASKTRLLVPTVRATAALPRAASSHASSSSPSSSSSFPFRSLSSFSPIQWWQDRQQNKEAEKYKDRVNQMAEKSVWTLDDMKSELDEAVNSWASKVPGLNNNKETEIAKKMHKTITGLTSTLGTGATMERLERMTRTEKLQAAAAAQTTVPELNQLIQQFGTTVLMHKILRQRKAEGKRLPETPEATQAIVQAEGRKYLSPSQKQKMIKHSQRNLKKSMRKR</sequence>
<protein>
    <recommendedName>
        <fullName evidence="3">Signal recognition particle SRP54 subunit M-domain domain-containing protein</fullName>
    </recommendedName>
</protein>
<dbReference type="AlphaFoldDB" id="A0A7S3LFF0"/>
<gene>
    <name evidence="2" type="ORF">ACOF00016_LOCUS18693</name>
</gene>
<reference evidence="2" key="1">
    <citation type="submission" date="2021-01" db="EMBL/GenBank/DDBJ databases">
        <authorList>
            <person name="Corre E."/>
            <person name="Pelletier E."/>
            <person name="Niang G."/>
            <person name="Scheremetjew M."/>
            <person name="Finn R."/>
            <person name="Kale V."/>
            <person name="Holt S."/>
            <person name="Cochrane G."/>
            <person name="Meng A."/>
            <person name="Brown T."/>
            <person name="Cohen L."/>
        </authorList>
    </citation>
    <scope>NUCLEOTIDE SEQUENCE</scope>
    <source>
        <strain evidence="2">CCMP127</strain>
    </source>
</reference>
<accession>A0A7S3LFF0</accession>
<evidence type="ECO:0000313" key="2">
    <source>
        <dbReference type="EMBL" id="CAE0422099.1"/>
    </source>
</evidence>
<name>A0A7S3LFF0_9STRA</name>
<dbReference type="EMBL" id="HBIM01025169">
    <property type="protein sequence ID" value="CAE0422099.1"/>
    <property type="molecule type" value="Transcribed_RNA"/>
</dbReference>
<evidence type="ECO:0008006" key="3">
    <source>
        <dbReference type="Google" id="ProtNLM"/>
    </source>
</evidence>